<sequence>MATLVDAIQRKQEKLTESHILVGHIQKTCSRDGSNILFPTRTLTMDSQDIKSIGCKDELLKAAEHVRELDLACNQLSSFEEVFKILCWLEKLESLNLSQNPLGCHISDNQSSNSSFDEDTIGLLSTEGEENIQPVNSSELSIQDQNYFYFNKLSSSSKSNKILQSKHNEIDFSPIFHNEFMNDSIEKIKSTNHPNDGVGSNGNLKQTRGNEPSNMKTLPKHPSAPSELALNSGIISPTTVFPCLSVLALNSTYVPWDWVIDLLYRLPNLTDLHVARNNYGAEEQTEVSSDHNDDNDATPLPVFPHLHSLYYSDNGISNWWTICRLCKHFPGLEQLILLGNPIEHIPFPQENLHTSQHTTTTTTTNNNNNNNNNNDNNNNTDNNTSRNTCYQHQCLFQNVHTLGLSETLINQWESIDALNEWMPSLTNLRLGNTLPVFQSWIEPDCRAHVIARLPKLTTYNRSVIDSEERESAEREFVRYYGQIDPDKRPNRYWALERRHGRLQPLANIDLSPKQHIRVRVTMSGKEVWYNINVNLKVSQAKRHFCNLFNITNQHEIKHVKLFYFDQVMSQIQGPEELKYPNRNLYSYQIETGDLFELIRYPDS</sequence>
<dbReference type="WBParaSite" id="SMRG1_95090.1">
    <property type="protein sequence ID" value="SMRG1_95090.1"/>
    <property type="gene ID" value="SMRG1_95090"/>
</dbReference>
<keyword evidence="2" id="KW-0677">Repeat</keyword>
<evidence type="ECO:0000256" key="3">
    <source>
        <dbReference type="SAM" id="MobiDB-lite"/>
    </source>
</evidence>
<evidence type="ECO:0008006" key="6">
    <source>
        <dbReference type="Google" id="ProtNLM"/>
    </source>
</evidence>
<dbReference type="InterPro" id="IPR032675">
    <property type="entry name" value="LRR_dom_sf"/>
</dbReference>
<dbReference type="SUPFAM" id="SSF52058">
    <property type="entry name" value="L domain-like"/>
    <property type="match status" value="1"/>
</dbReference>
<dbReference type="PANTHER" id="PTHR18849:SF0">
    <property type="entry name" value="CILIA- AND FLAGELLA-ASSOCIATED PROTEIN 410-RELATED"/>
    <property type="match status" value="1"/>
</dbReference>
<feature type="region of interest" description="Disordered" evidence="3">
    <location>
        <begin position="189"/>
        <end position="223"/>
    </location>
</feature>
<evidence type="ECO:0000256" key="2">
    <source>
        <dbReference type="ARBA" id="ARBA00022737"/>
    </source>
</evidence>
<evidence type="ECO:0000256" key="1">
    <source>
        <dbReference type="ARBA" id="ARBA00022614"/>
    </source>
</evidence>
<name>A0AA85AN40_9TREM</name>
<evidence type="ECO:0000313" key="4">
    <source>
        <dbReference type="Proteomes" id="UP000050790"/>
    </source>
</evidence>
<dbReference type="SUPFAM" id="SSF54236">
    <property type="entry name" value="Ubiquitin-like"/>
    <property type="match status" value="1"/>
</dbReference>
<dbReference type="AlphaFoldDB" id="A0AA85AN40"/>
<keyword evidence="1" id="KW-0433">Leucine-rich repeat</keyword>
<dbReference type="Gene3D" id="3.80.10.10">
    <property type="entry name" value="Ribonuclease Inhibitor"/>
    <property type="match status" value="3"/>
</dbReference>
<organism evidence="4 5">
    <name type="scientific">Schistosoma margrebowiei</name>
    <dbReference type="NCBI Taxonomy" id="48269"/>
    <lineage>
        <taxon>Eukaryota</taxon>
        <taxon>Metazoa</taxon>
        <taxon>Spiralia</taxon>
        <taxon>Lophotrochozoa</taxon>
        <taxon>Platyhelminthes</taxon>
        <taxon>Trematoda</taxon>
        <taxon>Digenea</taxon>
        <taxon>Strigeidida</taxon>
        <taxon>Schistosomatoidea</taxon>
        <taxon>Schistosomatidae</taxon>
        <taxon>Schistosoma</taxon>
    </lineage>
</organism>
<dbReference type="Proteomes" id="UP000050790">
    <property type="component" value="Unassembled WGS sequence"/>
</dbReference>
<feature type="region of interest" description="Disordered" evidence="3">
    <location>
        <begin position="355"/>
        <end position="384"/>
    </location>
</feature>
<evidence type="ECO:0000313" key="5">
    <source>
        <dbReference type="WBParaSite" id="SMRG1_95090.1"/>
    </source>
</evidence>
<reference evidence="5" key="1">
    <citation type="submission" date="2023-11" db="UniProtKB">
        <authorList>
            <consortium name="WormBaseParasite"/>
        </authorList>
    </citation>
    <scope>IDENTIFICATION</scope>
</reference>
<proteinExistence type="predicted"/>
<feature type="compositionally biased region" description="Low complexity" evidence="3">
    <location>
        <begin position="358"/>
        <end position="384"/>
    </location>
</feature>
<dbReference type="InterPro" id="IPR029071">
    <property type="entry name" value="Ubiquitin-like_domsf"/>
</dbReference>
<protein>
    <recommendedName>
        <fullName evidence="6">Ubiquitin-like domain-containing protein</fullName>
    </recommendedName>
</protein>
<feature type="compositionally biased region" description="Polar residues" evidence="3">
    <location>
        <begin position="201"/>
        <end position="216"/>
    </location>
</feature>
<dbReference type="PANTHER" id="PTHR18849">
    <property type="entry name" value="LEUCINE RICH REPEAT PROTEIN"/>
    <property type="match status" value="1"/>
</dbReference>
<accession>A0AA85AN40</accession>